<sequence>MTTKSTDEMDKLIAAALSAQDRDILHNTEELGYFQQFGGKLGWVTWVIMLIQIALFLAGVWCAVQFFGASDLLLVVKYGISGAVLLLMSLIMKMSLWPQMQADRVIREVKRLQLLLASHQ</sequence>
<evidence type="ECO:0000313" key="4">
    <source>
        <dbReference type="Proteomes" id="UP000051086"/>
    </source>
</evidence>
<evidence type="ECO:0000313" key="5">
    <source>
        <dbReference type="Proteomes" id="UP000051887"/>
    </source>
</evidence>
<keyword evidence="1" id="KW-1133">Transmembrane helix</keyword>
<organism evidence="3 5">
    <name type="scientific">Thalassovita autumnalis</name>
    <dbReference type="NCBI Taxonomy" id="2072972"/>
    <lineage>
        <taxon>Bacteria</taxon>
        <taxon>Pseudomonadati</taxon>
        <taxon>Pseudomonadota</taxon>
        <taxon>Alphaproteobacteria</taxon>
        <taxon>Rhodobacterales</taxon>
        <taxon>Roseobacteraceae</taxon>
        <taxon>Thalassovita</taxon>
    </lineage>
</organism>
<feature type="transmembrane region" description="Helical" evidence="1">
    <location>
        <begin position="72"/>
        <end position="91"/>
    </location>
</feature>
<dbReference type="RefSeq" id="WP_058244499.1">
    <property type="nucleotide sequence ID" value="NZ_CYSB01000030.1"/>
</dbReference>
<keyword evidence="1" id="KW-0472">Membrane</keyword>
<gene>
    <name evidence="2" type="ORF">TL5118_02471</name>
    <name evidence="3" type="ORF">TL5120_03149</name>
</gene>
<keyword evidence="4" id="KW-1185">Reference proteome</keyword>
<dbReference type="EMBL" id="CYSB01000030">
    <property type="protein sequence ID" value="CUH68091.1"/>
    <property type="molecule type" value="Genomic_DNA"/>
</dbReference>
<dbReference type="Pfam" id="PF20556">
    <property type="entry name" value="DUF6768"/>
    <property type="match status" value="1"/>
</dbReference>
<protein>
    <submittedName>
        <fullName evidence="3">Uncharacterized protein</fullName>
    </submittedName>
</protein>
<reference evidence="3 5" key="2">
    <citation type="submission" date="2015-09" db="EMBL/GenBank/DDBJ databases">
        <authorList>
            <consortium name="Swine Surveillance"/>
        </authorList>
    </citation>
    <scope>NUCLEOTIDE SEQUENCE [LARGE SCALE GENOMIC DNA]</scope>
    <source>
        <strain evidence="3 5">5120</strain>
    </source>
</reference>
<dbReference type="OrthoDB" id="8447559at2"/>
<proteinExistence type="predicted"/>
<keyword evidence="1" id="KW-0812">Transmembrane</keyword>
<name>A0A0P1GB65_9RHOB</name>
<dbReference type="AlphaFoldDB" id="A0A0P1GB65"/>
<dbReference type="InterPro" id="IPR046659">
    <property type="entry name" value="DUF6768"/>
</dbReference>
<reference evidence="2 4" key="1">
    <citation type="submission" date="2015-09" db="EMBL/GenBank/DDBJ databases">
        <authorList>
            <person name="Rodrigo-Torres L."/>
            <person name="Arahal D.R."/>
        </authorList>
    </citation>
    <scope>NUCLEOTIDE SEQUENCE [LARGE SCALE GENOMIC DNA]</scope>
    <source>
        <strain evidence="2 4">CECT 5118</strain>
    </source>
</reference>
<dbReference type="EMBL" id="CYSC01000040">
    <property type="protein sequence ID" value="CUH73341.1"/>
    <property type="molecule type" value="Genomic_DNA"/>
</dbReference>
<dbReference type="Proteomes" id="UP000051086">
    <property type="component" value="Unassembled WGS sequence"/>
</dbReference>
<feature type="transmembrane region" description="Helical" evidence="1">
    <location>
        <begin position="43"/>
        <end position="66"/>
    </location>
</feature>
<evidence type="ECO:0000313" key="3">
    <source>
        <dbReference type="EMBL" id="CUH73341.1"/>
    </source>
</evidence>
<dbReference type="Proteomes" id="UP000051887">
    <property type="component" value="Unassembled WGS sequence"/>
</dbReference>
<accession>A0A0P1GB65</accession>
<evidence type="ECO:0000256" key="1">
    <source>
        <dbReference type="SAM" id="Phobius"/>
    </source>
</evidence>
<evidence type="ECO:0000313" key="2">
    <source>
        <dbReference type="EMBL" id="CUH68091.1"/>
    </source>
</evidence>